<feature type="chain" id="PRO_5045406330" description="DUF5626 domain-containing protein" evidence="1">
    <location>
        <begin position="33"/>
        <end position="188"/>
    </location>
</feature>
<protein>
    <recommendedName>
        <fullName evidence="4">DUF5626 domain-containing protein</fullName>
    </recommendedName>
</protein>
<proteinExistence type="predicted"/>
<evidence type="ECO:0000256" key="1">
    <source>
        <dbReference type="SAM" id="SignalP"/>
    </source>
</evidence>
<comment type="caution">
    <text evidence="2">The sequence shown here is derived from an EMBL/GenBank/DDBJ whole genome shotgun (WGS) entry which is preliminary data.</text>
</comment>
<evidence type="ECO:0000313" key="2">
    <source>
        <dbReference type="EMBL" id="MCU6764562.1"/>
    </source>
</evidence>
<dbReference type="Proteomes" id="UP001652409">
    <property type="component" value="Unassembled WGS sequence"/>
</dbReference>
<reference evidence="2 3" key="1">
    <citation type="journal article" date="2021" name="ISME Commun">
        <title>Automated analysis of genomic sequences facilitates high-throughput and comprehensive description of bacteria.</title>
        <authorList>
            <person name="Hitch T.C.A."/>
        </authorList>
    </citation>
    <scope>NUCLEOTIDE SEQUENCE [LARGE SCALE GENOMIC DNA]</scope>
    <source>
        <strain evidence="2 3">Sanger_23</strain>
    </source>
</reference>
<evidence type="ECO:0008006" key="4">
    <source>
        <dbReference type="Google" id="ProtNLM"/>
    </source>
</evidence>
<name>A0ABT2TR73_9FIRM</name>
<evidence type="ECO:0000313" key="3">
    <source>
        <dbReference type="Proteomes" id="UP001652409"/>
    </source>
</evidence>
<gene>
    <name evidence="2" type="ORF">OCV61_03945</name>
</gene>
<dbReference type="EMBL" id="JAOQJL010000005">
    <property type="protein sequence ID" value="MCU6764562.1"/>
    <property type="molecule type" value="Genomic_DNA"/>
</dbReference>
<dbReference type="RefSeq" id="WP_158420751.1">
    <property type="nucleotide sequence ID" value="NZ_JAOQJL010000005.1"/>
</dbReference>
<keyword evidence="3" id="KW-1185">Reference proteome</keyword>
<accession>A0ABT2TR73</accession>
<keyword evidence="1" id="KW-0732">Signal</keyword>
<sequence length="188" mass="20783">MAQTTEMKKRKFTKVFALLLAMVMVLALPVEASAAAKVTAVTKETKAKAVKKGKTVVTLPKATKKSSTYSYVKFKAPATKTYKITLGNLRKRGRSSASDILAAHSSLYKNGYYGLDRVTIKLNKKKTDVMYICSAYSWSISKSYTKKITANTFLPSRTASVKLKKGETLYIGMGNIERTKLCLDLTIK</sequence>
<feature type="signal peptide" evidence="1">
    <location>
        <begin position="1"/>
        <end position="32"/>
    </location>
</feature>
<organism evidence="2 3">
    <name type="scientific">Blautia ammoniilytica</name>
    <dbReference type="NCBI Taxonomy" id="2981782"/>
    <lineage>
        <taxon>Bacteria</taxon>
        <taxon>Bacillati</taxon>
        <taxon>Bacillota</taxon>
        <taxon>Clostridia</taxon>
        <taxon>Lachnospirales</taxon>
        <taxon>Lachnospiraceae</taxon>
        <taxon>Blautia</taxon>
    </lineage>
</organism>